<accession>A0A9D6LQY9</accession>
<keyword evidence="2" id="KW-1133">Transmembrane helix</keyword>
<keyword evidence="1" id="KW-0488">Methylation</keyword>
<name>A0A9D6LQY9_9BACT</name>
<dbReference type="GO" id="GO:0015628">
    <property type="term" value="P:protein secretion by the type II secretion system"/>
    <property type="evidence" value="ECO:0007669"/>
    <property type="project" value="InterPro"/>
</dbReference>
<dbReference type="Gene3D" id="3.30.700.10">
    <property type="entry name" value="Glycoprotein, Type 4 Pilin"/>
    <property type="match status" value="1"/>
</dbReference>
<protein>
    <recommendedName>
        <fullName evidence="5">Type II secretion system protein GspG C-terminal domain-containing protein</fullName>
    </recommendedName>
</protein>
<evidence type="ECO:0000256" key="2">
    <source>
        <dbReference type="SAM" id="Phobius"/>
    </source>
</evidence>
<dbReference type="PRINTS" id="PR00813">
    <property type="entry name" value="BCTERIALGSPG"/>
</dbReference>
<comment type="caution">
    <text evidence="3">The sequence shown here is derived from an EMBL/GenBank/DDBJ whole genome shotgun (WGS) entry which is preliminary data.</text>
</comment>
<dbReference type="InterPro" id="IPR045584">
    <property type="entry name" value="Pilin-like"/>
</dbReference>
<evidence type="ECO:0000313" key="3">
    <source>
        <dbReference type="EMBL" id="MBI3627441.1"/>
    </source>
</evidence>
<reference evidence="3" key="1">
    <citation type="submission" date="2020-07" db="EMBL/GenBank/DDBJ databases">
        <title>Huge and variable diversity of episymbiotic CPR bacteria and DPANN archaea in groundwater ecosystems.</title>
        <authorList>
            <person name="He C.Y."/>
            <person name="Keren R."/>
            <person name="Whittaker M."/>
            <person name="Farag I.F."/>
            <person name="Doudna J."/>
            <person name="Cate J.H.D."/>
            <person name="Banfield J.F."/>
        </authorList>
    </citation>
    <scope>NUCLEOTIDE SEQUENCE</scope>
    <source>
        <strain evidence="3">NC_groundwater_972_Pr1_S-0.2um_49_27</strain>
    </source>
</reference>
<dbReference type="InterPro" id="IPR000983">
    <property type="entry name" value="Bac_GSPG_pilin"/>
</dbReference>
<keyword evidence="2" id="KW-0472">Membrane</keyword>
<dbReference type="EMBL" id="JACQCQ010000007">
    <property type="protein sequence ID" value="MBI3627441.1"/>
    <property type="molecule type" value="Genomic_DNA"/>
</dbReference>
<dbReference type="Proteomes" id="UP000808388">
    <property type="component" value="Unassembled WGS sequence"/>
</dbReference>
<proteinExistence type="predicted"/>
<gene>
    <name evidence="3" type="ORF">HY220_01670</name>
</gene>
<evidence type="ECO:0000256" key="1">
    <source>
        <dbReference type="ARBA" id="ARBA00022481"/>
    </source>
</evidence>
<dbReference type="SUPFAM" id="SSF54523">
    <property type="entry name" value="Pili subunits"/>
    <property type="match status" value="1"/>
</dbReference>
<sequence>MWGFTFIELLVIIAIIGLLTTIVLASLDKARIKSRDAQRVSDIRRIQLALQLYYDAGLGANQTNLYPTSGGLGANFTPTVLQTNGLLTQTPTDPKTGNQYRYSAWPQTSPIYYHLGASMEDSGGPEMGNDIDMEYQANDAWNYVDGKTSQPDCAVGGGTDICYDVIN</sequence>
<dbReference type="AlphaFoldDB" id="A0A9D6LQY9"/>
<organism evidence="3 4">
    <name type="scientific">Candidatus Sungiibacteriota bacterium</name>
    <dbReference type="NCBI Taxonomy" id="2750080"/>
    <lineage>
        <taxon>Bacteria</taxon>
        <taxon>Candidatus Sungiibacteriota</taxon>
    </lineage>
</organism>
<evidence type="ECO:0000313" key="4">
    <source>
        <dbReference type="Proteomes" id="UP000808388"/>
    </source>
</evidence>
<dbReference type="PANTHER" id="PTHR30093">
    <property type="entry name" value="GENERAL SECRETION PATHWAY PROTEIN G"/>
    <property type="match status" value="1"/>
</dbReference>
<feature type="transmembrane region" description="Helical" evidence="2">
    <location>
        <begin position="6"/>
        <end position="27"/>
    </location>
</feature>
<dbReference type="GO" id="GO:0015627">
    <property type="term" value="C:type II protein secretion system complex"/>
    <property type="evidence" value="ECO:0007669"/>
    <property type="project" value="InterPro"/>
</dbReference>
<evidence type="ECO:0008006" key="5">
    <source>
        <dbReference type="Google" id="ProtNLM"/>
    </source>
</evidence>
<keyword evidence="2" id="KW-0812">Transmembrane</keyword>